<reference evidence="2 3" key="1">
    <citation type="submission" date="2018-11" db="EMBL/GenBank/DDBJ databases">
        <authorList>
            <consortium name="Pathogen Informatics"/>
        </authorList>
    </citation>
    <scope>NUCLEOTIDE SEQUENCE [LARGE SCALE GENOMIC DNA]</scope>
</reference>
<dbReference type="PANTHER" id="PTHR45757:SF17">
    <property type="entry name" value="MAJOR FACILITATOR SUPERFAMILY (MFS) PROFILE DOMAIN-CONTAINING PROTEIN"/>
    <property type="match status" value="1"/>
</dbReference>
<dbReference type="PANTHER" id="PTHR45757">
    <property type="entry name" value="PROTEIN CBG23364-RELATED"/>
    <property type="match status" value="1"/>
</dbReference>
<dbReference type="InterPro" id="IPR011701">
    <property type="entry name" value="MFS"/>
</dbReference>
<dbReference type="InterPro" id="IPR036259">
    <property type="entry name" value="MFS_trans_sf"/>
</dbReference>
<dbReference type="EMBL" id="UZAH01033474">
    <property type="protein sequence ID" value="VDP29074.1"/>
    <property type="molecule type" value="Genomic_DNA"/>
</dbReference>
<feature type="transmembrane region" description="Helical" evidence="1">
    <location>
        <begin position="35"/>
        <end position="54"/>
    </location>
</feature>
<name>A0A183GH93_HELPZ</name>
<dbReference type="Pfam" id="PF07690">
    <property type="entry name" value="MFS_1"/>
    <property type="match status" value="1"/>
</dbReference>
<evidence type="ECO:0000256" key="1">
    <source>
        <dbReference type="SAM" id="Phobius"/>
    </source>
</evidence>
<protein>
    <submittedName>
        <fullName evidence="4">MFS domain-containing protein</fullName>
    </submittedName>
</protein>
<keyword evidence="1" id="KW-1133">Transmembrane helix</keyword>
<gene>
    <name evidence="2" type="ORF">HPBE_LOCUS21920</name>
</gene>
<organism evidence="3 4">
    <name type="scientific">Heligmosomoides polygyrus</name>
    <name type="common">Parasitic roundworm</name>
    <dbReference type="NCBI Taxonomy" id="6339"/>
    <lineage>
        <taxon>Eukaryota</taxon>
        <taxon>Metazoa</taxon>
        <taxon>Ecdysozoa</taxon>
        <taxon>Nematoda</taxon>
        <taxon>Chromadorea</taxon>
        <taxon>Rhabditida</taxon>
        <taxon>Rhabditina</taxon>
        <taxon>Rhabditomorpha</taxon>
        <taxon>Strongyloidea</taxon>
        <taxon>Heligmosomidae</taxon>
        <taxon>Heligmosomoides</taxon>
    </lineage>
</organism>
<evidence type="ECO:0000313" key="2">
    <source>
        <dbReference type="EMBL" id="VDP29074.1"/>
    </source>
</evidence>
<keyword evidence="1" id="KW-0472">Membrane</keyword>
<dbReference type="WBParaSite" id="HPBE_0002192101-mRNA-1">
    <property type="protein sequence ID" value="HPBE_0002192101-mRNA-1"/>
    <property type="gene ID" value="HPBE_0002192101"/>
</dbReference>
<keyword evidence="3" id="KW-1185">Reference proteome</keyword>
<dbReference type="SUPFAM" id="SSF103473">
    <property type="entry name" value="MFS general substrate transporter"/>
    <property type="match status" value="1"/>
</dbReference>
<keyword evidence="1" id="KW-0812">Transmembrane</keyword>
<dbReference type="Gene3D" id="1.20.1250.20">
    <property type="entry name" value="MFS general substrate transporter like domains"/>
    <property type="match status" value="1"/>
</dbReference>
<dbReference type="Proteomes" id="UP000050761">
    <property type="component" value="Unassembled WGS sequence"/>
</dbReference>
<dbReference type="GO" id="GO:0016020">
    <property type="term" value="C:membrane"/>
    <property type="evidence" value="ECO:0007669"/>
    <property type="project" value="TreeGrafter"/>
</dbReference>
<evidence type="ECO:0000313" key="4">
    <source>
        <dbReference type="WBParaSite" id="HPBE_0002192101-mRNA-1"/>
    </source>
</evidence>
<accession>A0A183GH93</accession>
<sequence>MSLFIGTLTSFSSLAIIITDPLAATLCESSLGWRSAYYFHAGAGLVLFTLWLFFYRDSPQLHPSVSEKELASIHRNKTRAHIEPDGFVPYKVRPWSLPCHLLCSELVRRTSDASAKQRKAAGEIDNRSKVFNLKK</sequence>
<dbReference type="AlphaFoldDB" id="A0A183GH93"/>
<evidence type="ECO:0000313" key="3">
    <source>
        <dbReference type="Proteomes" id="UP000050761"/>
    </source>
</evidence>
<proteinExistence type="predicted"/>
<accession>A0A3P8DAB6</accession>
<dbReference type="OrthoDB" id="2985014at2759"/>
<reference evidence="4" key="2">
    <citation type="submission" date="2019-09" db="UniProtKB">
        <authorList>
            <consortium name="WormBaseParasite"/>
        </authorList>
    </citation>
    <scope>IDENTIFICATION</scope>
</reference>
<dbReference type="GO" id="GO:0022857">
    <property type="term" value="F:transmembrane transporter activity"/>
    <property type="evidence" value="ECO:0007669"/>
    <property type="project" value="InterPro"/>
</dbReference>